<evidence type="ECO:0000256" key="1">
    <source>
        <dbReference type="SAM" id="Phobius"/>
    </source>
</evidence>
<feature type="transmembrane region" description="Helical" evidence="1">
    <location>
        <begin position="389"/>
        <end position="408"/>
    </location>
</feature>
<keyword evidence="1" id="KW-1133">Transmembrane helix</keyword>
<comment type="caution">
    <text evidence="2">The sequence shown here is derived from an EMBL/GenBank/DDBJ whole genome shotgun (WGS) entry which is preliminary data.</text>
</comment>
<gene>
    <name evidence="2" type="ORF">HA336_05040</name>
</gene>
<accession>A0A832WPG6</accession>
<keyword evidence="1" id="KW-0812">Transmembrane</keyword>
<feature type="transmembrane region" description="Helical" evidence="1">
    <location>
        <begin position="289"/>
        <end position="314"/>
    </location>
</feature>
<evidence type="ECO:0000313" key="2">
    <source>
        <dbReference type="EMBL" id="HII70579.1"/>
    </source>
</evidence>
<dbReference type="EMBL" id="DUJS01000004">
    <property type="protein sequence ID" value="HII70579.1"/>
    <property type="molecule type" value="Genomic_DNA"/>
</dbReference>
<feature type="transmembrane region" description="Helical" evidence="1">
    <location>
        <begin position="259"/>
        <end position="283"/>
    </location>
</feature>
<dbReference type="GeneID" id="1477581"/>
<feature type="transmembrane region" description="Helical" evidence="1">
    <location>
        <begin position="360"/>
        <end position="377"/>
    </location>
</feature>
<proteinExistence type="predicted"/>
<dbReference type="RefSeq" id="WP_011018650.1">
    <property type="nucleotide sequence ID" value="NZ_DUJS01000004.1"/>
</dbReference>
<feature type="transmembrane region" description="Helical" evidence="1">
    <location>
        <begin position="235"/>
        <end position="252"/>
    </location>
</feature>
<evidence type="ECO:0000313" key="3">
    <source>
        <dbReference type="Proteomes" id="UP000619545"/>
    </source>
</evidence>
<dbReference type="Proteomes" id="UP000619545">
    <property type="component" value="Unassembled WGS sequence"/>
</dbReference>
<feature type="transmembrane region" description="Helical" evidence="1">
    <location>
        <begin position="335"/>
        <end position="354"/>
    </location>
</feature>
<organism evidence="2 3">
    <name type="scientific">Methanopyrus kandleri</name>
    <dbReference type="NCBI Taxonomy" id="2320"/>
    <lineage>
        <taxon>Archaea</taxon>
        <taxon>Methanobacteriati</taxon>
        <taxon>Methanobacteriota</taxon>
        <taxon>Methanomada group</taxon>
        <taxon>Methanopyri</taxon>
        <taxon>Methanopyrales</taxon>
        <taxon>Methanopyraceae</taxon>
        <taxon>Methanopyrus</taxon>
    </lineage>
</organism>
<feature type="transmembrane region" description="Helical" evidence="1">
    <location>
        <begin position="205"/>
        <end position="229"/>
    </location>
</feature>
<dbReference type="AlphaFoldDB" id="A0A832WPG6"/>
<sequence>MCGDPGLLTLVLLILLLAVASLPAGSVVLASALAPVAVVGGLALEYGLVDPRTVPVFGLLAVPGLILGLRTARKYPKQHLRHRLIIAVIITVTFFLSNLTIYVFKGTVSFVAGGDVPRHASLALSFLTTGKPPVFYDTLRREYRPVHYPSGLGHAAITESIVSLLFHPKDLREAASWRVQYGSTIIELVEYHVSTAMIASAIIDIILLTLGRLPILVATLVACAIYLTYPGPVPFFQSLAMLSASIVAIILNSRWISTFLILSAVVIHFYSVVVMSLLIPVLIQTRKQSTISLLLGMATGIIIQFPYVHWSAAVHFPRYPAHPNHLPPDRELGPIVYIIQFMFTAFAAYPPFIFPNASDMLYTIPFIAAVMLILIRIRKLLPQDLKIIWIMYITTIVILGVTFGRFIGKRFLFTAPLLTTLTLGFAAANYHLLALSILISYCALTTDWWYIYFINTPPIDVLEKHWKLFYNSFCKGETIATVSIGLLPFTSTWKPQKVAQVVRTFPEPGLPILVTEEENNLTLRLLPLTQVKGKYIVEKLPPTKRVWSVDDRAGSFRRNVLVAAERYDSHVLTYVAIMSYGSVPTVLVIKGKTWGASMAFMTLMEPTDDLSVFIRTRHVPNGYLVRISDWQGVRVMKITISGARWVGDKLVFHGSLRDLIANIRVTGDLV</sequence>
<reference evidence="2" key="1">
    <citation type="journal article" date="2020" name="bioRxiv">
        <title>A rank-normalized archaeal taxonomy based on genome phylogeny resolves widespread incomplete and uneven classifications.</title>
        <authorList>
            <person name="Rinke C."/>
            <person name="Chuvochina M."/>
            <person name="Mussig A.J."/>
            <person name="Chaumeil P.-A."/>
            <person name="Waite D.W."/>
            <person name="Whitman W.B."/>
            <person name="Parks D.H."/>
            <person name="Hugenholtz P."/>
        </authorList>
    </citation>
    <scope>NUCLEOTIDE SEQUENCE</scope>
    <source>
        <strain evidence="2">UBA8853</strain>
    </source>
</reference>
<protein>
    <submittedName>
        <fullName evidence="2">Uncharacterized protein</fullName>
    </submittedName>
</protein>
<feature type="transmembrane region" description="Helical" evidence="1">
    <location>
        <begin position="54"/>
        <end position="72"/>
    </location>
</feature>
<name>A0A832WPG6_9EURY</name>
<feature type="transmembrane region" description="Helical" evidence="1">
    <location>
        <begin position="84"/>
        <end position="104"/>
    </location>
</feature>
<keyword evidence="1" id="KW-0472">Membrane</keyword>